<evidence type="ECO:0000313" key="2">
    <source>
        <dbReference type="Proteomes" id="UP000314294"/>
    </source>
</evidence>
<name>A0A4Z2GWI3_9TELE</name>
<comment type="caution">
    <text evidence="1">The sequence shown here is derived from an EMBL/GenBank/DDBJ whole genome shotgun (WGS) entry which is preliminary data.</text>
</comment>
<reference evidence="1 2" key="1">
    <citation type="submission" date="2019-03" db="EMBL/GenBank/DDBJ databases">
        <title>First draft genome of Liparis tanakae, snailfish: a comprehensive survey of snailfish specific genes.</title>
        <authorList>
            <person name="Kim W."/>
            <person name="Song I."/>
            <person name="Jeong J.-H."/>
            <person name="Kim D."/>
            <person name="Kim S."/>
            <person name="Ryu S."/>
            <person name="Song J.Y."/>
            <person name="Lee S.K."/>
        </authorList>
    </citation>
    <scope>NUCLEOTIDE SEQUENCE [LARGE SCALE GENOMIC DNA]</scope>
    <source>
        <tissue evidence="1">Muscle</tissue>
    </source>
</reference>
<protein>
    <submittedName>
        <fullName evidence="1">Uncharacterized protein</fullName>
    </submittedName>
</protein>
<gene>
    <name evidence="1" type="ORF">EYF80_031854</name>
</gene>
<dbReference type="EMBL" id="SRLO01000393">
    <property type="protein sequence ID" value="TNN57938.1"/>
    <property type="molecule type" value="Genomic_DNA"/>
</dbReference>
<dbReference type="Proteomes" id="UP000314294">
    <property type="component" value="Unassembled WGS sequence"/>
</dbReference>
<dbReference type="AlphaFoldDB" id="A0A4Z2GWI3"/>
<accession>A0A4Z2GWI3</accession>
<proteinExistence type="predicted"/>
<organism evidence="1 2">
    <name type="scientific">Liparis tanakae</name>
    <name type="common">Tanaka's snailfish</name>
    <dbReference type="NCBI Taxonomy" id="230148"/>
    <lineage>
        <taxon>Eukaryota</taxon>
        <taxon>Metazoa</taxon>
        <taxon>Chordata</taxon>
        <taxon>Craniata</taxon>
        <taxon>Vertebrata</taxon>
        <taxon>Euteleostomi</taxon>
        <taxon>Actinopterygii</taxon>
        <taxon>Neopterygii</taxon>
        <taxon>Teleostei</taxon>
        <taxon>Neoteleostei</taxon>
        <taxon>Acanthomorphata</taxon>
        <taxon>Eupercaria</taxon>
        <taxon>Perciformes</taxon>
        <taxon>Cottioidei</taxon>
        <taxon>Cottales</taxon>
        <taxon>Liparidae</taxon>
        <taxon>Liparis</taxon>
    </lineage>
</organism>
<keyword evidence="2" id="KW-1185">Reference proteome</keyword>
<sequence>MELLITKYLRLHFSSTDCSSLPSLRMYLSMEMVLSTSAQVKTTMEGGVSWAENQPGVSITVTCRPSTSVCLFTQNSAARSKRNSSRPMMVFPVRLFPGHLQPSTTRRTSGSRLAALAAAFLASSSGPAASLAVDLGVGVRVLQSLPLKLDGGEGAIDLRELLLQALLPLQGLQGS</sequence>
<evidence type="ECO:0000313" key="1">
    <source>
        <dbReference type="EMBL" id="TNN57938.1"/>
    </source>
</evidence>